<evidence type="ECO:0000259" key="4">
    <source>
        <dbReference type="PROSITE" id="PS01124"/>
    </source>
</evidence>
<dbReference type="Gene3D" id="1.10.10.60">
    <property type="entry name" value="Homeodomain-like"/>
    <property type="match status" value="1"/>
</dbReference>
<feature type="domain" description="HTH araC/xylS-type" evidence="4">
    <location>
        <begin position="163"/>
        <end position="261"/>
    </location>
</feature>
<dbReference type="PROSITE" id="PS01124">
    <property type="entry name" value="HTH_ARAC_FAMILY_2"/>
    <property type="match status" value="1"/>
</dbReference>
<evidence type="ECO:0000256" key="2">
    <source>
        <dbReference type="ARBA" id="ARBA00023125"/>
    </source>
</evidence>
<dbReference type="Pfam" id="PF20240">
    <property type="entry name" value="DUF6597"/>
    <property type="match status" value="1"/>
</dbReference>
<keyword evidence="2" id="KW-0238">DNA-binding</keyword>
<evidence type="ECO:0000313" key="6">
    <source>
        <dbReference type="Proteomes" id="UP001165489"/>
    </source>
</evidence>
<evidence type="ECO:0000256" key="3">
    <source>
        <dbReference type="ARBA" id="ARBA00023163"/>
    </source>
</evidence>
<comment type="caution">
    <text evidence="5">The sequence shown here is derived from an EMBL/GenBank/DDBJ whole genome shotgun (WGS) entry which is preliminary data.</text>
</comment>
<dbReference type="PANTHER" id="PTHR46796:SF13">
    <property type="entry name" value="HTH-TYPE TRANSCRIPTIONAL ACTIVATOR RHAS"/>
    <property type="match status" value="1"/>
</dbReference>
<evidence type="ECO:0000256" key="1">
    <source>
        <dbReference type="ARBA" id="ARBA00023015"/>
    </source>
</evidence>
<organism evidence="5 6">
    <name type="scientific">Belliella filtrata</name>
    <dbReference type="NCBI Taxonomy" id="2923435"/>
    <lineage>
        <taxon>Bacteria</taxon>
        <taxon>Pseudomonadati</taxon>
        <taxon>Bacteroidota</taxon>
        <taxon>Cytophagia</taxon>
        <taxon>Cytophagales</taxon>
        <taxon>Cyclobacteriaceae</taxon>
        <taxon>Belliella</taxon>
    </lineage>
</organism>
<accession>A0ABS9V5L6</accession>
<dbReference type="SMART" id="SM00342">
    <property type="entry name" value="HTH_ARAC"/>
    <property type="match status" value="1"/>
</dbReference>
<protein>
    <submittedName>
        <fullName evidence="5">AraC family transcriptional regulator</fullName>
    </submittedName>
</protein>
<dbReference type="Pfam" id="PF12833">
    <property type="entry name" value="HTH_18"/>
    <property type="match status" value="1"/>
</dbReference>
<keyword evidence="1" id="KW-0805">Transcription regulation</keyword>
<name>A0ABS9V5L6_9BACT</name>
<keyword evidence="6" id="KW-1185">Reference proteome</keyword>
<gene>
    <name evidence="5" type="ORF">MM239_20140</name>
</gene>
<dbReference type="SUPFAM" id="SSF46689">
    <property type="entry name" value="Homeodomain-like"/>
    <property type="match status" value="1"/>
</dbReference>
<dbReference type="InterPro" id="IPR046532">
    <property type="entry name" value="DUF6597"/>
</dbReference>
<dbReference type="PANTHER" id="PTHR46796">
    <property type="entry name" value="HTH-TYPE TRANSCRIPTIONAL ACTIVATOR RHAS-RELATED"/>
    <property type="match status" value="1"/>
</dbReference>
<sequence length="274" mass="31387">MTVKFFNPHPSLAAFVESIVLIKIDFNFINSPSSVYTFLPNHIQFLCFCLEDPVKVKKYEGDFESRSEAILIGQHLKPVTLDLGRKHTNLSIGLKPAGMYRLLGIPLEQIGELDMDARMLLGNEIDILVDMLLEAKTDDGMNEIIQSFLIKRLNHLRPLLPFDKAMLALSASNGNLSMDEVAALSCLSVRQFERISLQRIGHSPKLYSRLIRFSRAFKYKECNPKVSWSELAYRFGYFDHMHFIRDFKSFADFSPGSFKEDVIKESAQFHKLIT</sequence>
<evidence type="ECO:0000313" key="5">
    <source>
        <dbReference type="EMBL" id="MCH7411708.1"/>
    </source>
</evidence>
<keyword evidence="3" id="KW-0804">Transcription</keyword>
<dbReference type="Proteomes" id="UP001165489">
    <property type="component" value="Unassembled WGS sequence"/>
</dbReference>
<reference evidence="5" key="1">
    <citation type="submission" date="2022-03" db="EMBL/GenBank/DDBJ databases">
        <title>De novo assembled genomes of Belliella spp. (Cyclobacteriaceae) strains.</title>
        <authorList>
            <person name="Szabo A."/>
            <person name="Korponai K."/>
            <person name="Felfoldi T."/>
        </authorList>
    </citation>
    <scope>NUCLEOTIDE SEQUENCE</scope>
    <source>
        <strain evidence="5">DSM 111904</strain>
    </source>
</reference>
<dbReference type="InterPro" id="IPR018060">
    <property type="entry name" value="HTH_AraC"/>
</dbReference>
<dbReference type="EMBL" id="JAKZGP010000104">
    <property type="protein sequence ID" value="MCH7411708.1"/>
    <property type="molecule type" value="Genomic_DNA"/>
</dbReference>
<dbReference type="RefSeq" id="WP_241350135.1">
    <property type="nucleotide sequence ID" value="NZ_JAKZGP010000104.1"/>
</dbReference>
<dbReference type="InterPro" id="IPR050204">
    <property type="entry name" value="AraC_XylS_family_regulators"/>
</dbReference>
<dbReference type="InterPro" id="IPR009057">
    <property type="entry name" value="Homeodomain-like_sf"/>
</dbReference>
<proteinExistence type="predicted"/>